<keyword evidence="2" id="KW-1185">Reference proteome</keyword>
<evidence type="ECO:0000313" key="1">
    <source>
        <dbReference type="EnsemblPlants" id="AET6Gv20869500.3"/>
    </source>
</evidence>
<dbReference type="AlphaFoldDB" id="A0A453PV34"/>
<evidence type="ECO:0000313" key="2">
    <source>
        <dbReference type="Proteomes" id="UP000015105"/>
    </source>
</evidence>
<accession>A0A453PV34</accession>
<proteinExistence type="predicted"/>
<reference evidence="1" key="5">
    <citation type="journal article" date="2021" name="G3 (Bethesda)">
        <title>Aegilops tauschii genome assembly Aet v5.0 features greater sequence contiguity and improved annotation.</title>
        <authorList>
            <person name="Wang L."/>
            <person name="Zhu T."/>
            <person name="Rodriguez J.C."/>
            <person name="Deal K.R."/>
            <person name="Dubcovsky J."/>
            <person name="McGuire P.E."/>
            <person name="Lux T."/>
            <person name="Spannagl M."/>
            <person name="Mayer K.F.X."/>
            <person name="Baldrich P."/>
            <person name="Meyers B.C."/>
            <person name="Huo N."/>
            <person name="Gu Y.Q."/>
            <person name="Zhou H."/>
            <person name="Devos K.M."/>
            <person name="Bennetzen J.L."/>
            <person name="Unver T."/>
            <person name="Budak H."/>
            <person name="Gulick P.J."/>
            <person name="Galiba G."/>
            <person name="Kalapos B."/>
            <person name="Nelson D.R."/>
            <person name="Li P."/>
            <person name="You F.M."/>
            <person name="Luo M.C."/>
            <person name="Dvorak J."/>
        </authorList>
    </citation>
    <scope>NUCLEOTIDE SEQUENCE [LARGE SCALE GENOMIC DNA]</scope>
    <source>
        <strain evidence="1">cv. AL8/78</strain>
    </source>
</reference>
<sequence length="186" mass="21252">HELDISSRSPFSLLVLAKRRRRRLPSSRRSRRMRARRMWLYRRALHLRRLINGTLRGSLLFQLRPRPRHRRRRGFGVPGGSCPTPTALPRADAAGSWPVEEELDADCSTAWSCSPPTRPCEGRGDGSTAPSSSDVLLLVPWRSTPTLAPVLSFHVLHCSNELSTNLHKRLLKLIWAITYPRPLTFY</sequence>
<reference evidence="1" key="3">
    <citation type="journal article" date="2017" name="Nature">
        <title>Genome sequence of the progenitor of the wheat D genome Aegilops tauschii.</title>
        <authorList>
            <person name="Luo M.C."/>
            <person name="Gu Y.Q."/>
            <person name="Puiu D."/>
            <person name="Wang H."/>
            <person name="Twardziok S.O."/>
            <person name="Deal K.R."/>
            <person name="Huo N."/>
            <person name="Zhu T."/>
            <person name="Wang L."/>
            <person name="Wang Y."/>
            <person name="McGuire P.E."/>
            <person name="Liu S."/>
            <person name="Long H."/>
            <person name="Ramasamy R.K."/>
            <person name="Rodriguez J.C."/>
            <person name="Van S.L."/>
            <person name="Yuan L."/>
            <person name="Wang Z."/>
            <person name="Xia Z."/>
            <person name="Xiao L."/>
            <person name="Anderson O.D."/>
            <person name="Ouyang S."/>
            <person name="Liang Y."/>
            <person name="Zimin A.V."/>
            <person name="Pertea G."/>
            <person name="Qi P."/>
            <person name="Bennetzen J.L."/>
            <person name="Dai X."/>
            <person name="Dawson M.W."/>
            <person name="Muller H.G."/>
            <person name="Kugler K."/>
            <person name="Rivarola-Duarte L."/>
            <person name="Spannagl M."/>
            <person name="Mayer K.F.X."/>
            <person name="Lu F.H."/>
            <person name="Bevan M.W."/>
            <person name="Leroy P."/>
            <person name="Li P."/>
            <person name="You F.M."/>
            <person name="Sun Q."/>
            <person name="Liu Z."/>
            <person name="Lyons E."/>
            <person name="Wicker T."/>
            <person name="Salzberg S.L."/>
            <person name="Devos K.M."/>
            <person name="Dvorak J."/>
        </authorList>
    </citation>
    <scope>NUCLEOTIDE SEQUENCE [LARGE SCALE GENOMIC DNA]</scope>
    <source>
        <strain evidence="1">cv. AL8/78</strain>
    </source>
</reference>
<dbReference type="Proteomes" id="UP000015105">
    <property type="component" value="Chromosome 6D"/>
</dbReference>
<organism evidence="1 2">
    <name type="scientific">Aegilops tauschii subsp. strangulata</name>
    <name type="common">Goatgrass</name>
    <dbReference type="NCBI Taxonomy" id="200361"/>
    <lineage>
        <taxon>Eukaryota</taxon>
        <taxon>Viridiplantae</taxon>
        <taxon>Streptophyta</taxon>
        <taxon>Embryophyta</taxon>
        <taxon>Tracheophyta</taxon>
        <taxon>Spermatophyta</taxon>
        <taxon>Magnoliopsida</taxon>
        <taxon>Liliopsida</taxon>
        <taxon>Poales</taxon>
        <taxon>Poaceae</taxon>
        <taxon>BOP clade</taxon>
        <taxon>Pooideae</taxon>
        <taxon>Triticodae</taxon>
        <taxon>Triticeae</taxon>
        <taxon>Triticinae</taxon>
        <taxon>Aegilops</taxon>
    </lineage>
</organism>
<name>A0A453PV34_AEGTS</name>
<reference evidence="2" key="1">
    <citation type="journal article" date="2014" name="Science">
        <title>Ancient hybridizations among the ancestral genomes of bread wheat.</title>
        <authorList>
            <consortium name="International Wheat Genome Sequencing Consortium,"/>
            <person name="Marcussen T."/>
            <person name="Sandve S.R."/>
            <person name="Heier L."/>
            <person name="Spannagl M."/>
            <person name="Pfeifer M."/>
            <person name="Jakobsen K.S."/>
            <person name="Wulff B.B."/>
            <person name="Steuernagel B."/>
            <person name="Mayer K.F."/>
            <person name="Olsen O.A."/>
        </authorList>
    </citation>
    <scope>NUCLEOTIDE SEQUENCE [LARGE SCALE GENOMIC DNA]</scope>
    <source>
        <strain evidence="2">cv. AL8/78</strain>
    </source>
</reference>
<protein>
    <submittedName>
        <fullName evidence="1">Uncharacterized protein</fullName>
    </submittedName>
</protein>
<reference evidence="1" key="4">
    <citation type="submission" date="2019-03" db="UniProtKB">
        <authorList>
            <consortium name="EnsemblPlants"/>
        </authorList>
    </citation>
    <scope>IDENTIFICATION</scope>
</reference>
<dbReference type="Gramene" id="AET6Gv20869500.3">
    <property type="protein sequence ID" value="AET6Gv20869500.3"/>
    <property type="gene ID" value="AET6Gv20869500"/>
</dbReference>
<reference evidence="2" key="2">
    <citation type="journal article" date="2017" name="Nat. Plants">
        <title>The Aegilops tauschii genome reveals multiple impacts of transposons.</title>
        <authorList>
            <person name="Zhao G."/>
            <person name="Zou C."/>
            <person name="Li K."/>
            <person name="Wang K."/>
            <person name="Li T."/>
            <person name="Gao L."/>
            <person name="Zhang X."/>
            <person name="Wang H."/>
            <person name="Yang Z."/>
            <person name="Liu X."/>
            <person name="Jiang W."/>
            <person name="Mao L."/>
            <person name="Kong X."/>
            <person name="Jiao Y."/>
            <person name="Jia J."/>
        </authorList>
    </citation>
    <scope>NUCLEOTIDE SEQUENCE [LARGE SCALE GENOMIC DNA]</scope>
    <source>
        <strain evidence="2">cv. AL8/78</strain>
    </source>
</reference>
<dbReference type="EnsemblPlants" id="AET6Gv20869500.3">
    <property type="protein sequence ID" value="AET6Gv20869500.3"/>
    <property type="gene ID" value="AET6Gv20869500"/>
</dbReference>